<comment type="subcellular location">
    <subcellularLocation>
        <location evidence="1 10">Cell membrane</location>
        <topology evidence="1 10">Multi-pass membrane protein</topology>
    </subcellularLocation>
</comment>
<feature type="transmembrane region" description="Helical" evidence="10">
    <location>
        <begin position="73"/>
        <end position="95"/>
    </location>
</feature>
<comment type="similarity">
    <text evidence="7 10">Belongs to the fluoride channel Fluc/FEX (TC 1.A.43) family.</text>
</comment>
<keyword evidence="10" id="KW-0406">Ion transport</keyword>
<dbReference type="Pfam" id="PF02537">
    <property type="entry name" value="CRCB"/>
    <property type="match status" value="1"/>
</dbReference>
<evidence type="ECO:0000256" key="9">
    <source>
        <dbReference type="ARBA" id="ARBA00049940"/>
    </source>
</evidence>
<dbReference type="GO" id="GO:0005886">
    <property type="term" value="C:plasma membrane"/>
    <property type="evidence" value="ECO:0007669"/>
    <property type="project" value="UniProtKB-SubCell"/>
</dbReference>
<comment type="activity regulation">
    <text evidence="10">Na(+) is not transported, but it plays an essential structural role and its presence is essential for fluoride channel function.</text>
</comment>
<keyword evidence="2 10" id="KW-1003">Cell membrane</keyword>
<gene>
    <name evidence="10" type="primary">fluC</name>
    <name evidence="10" type="synonym">crcB</name>
    <name evidence="11" type="ORF">LES8486_02115</name>
    <name evidence="12" type="ORF">LES9216_02110</name>
</gene>
<evidence type="ECO:0000256" key="6">
    <source>
        <dbReference type="ARBA" id="ARBA00023303"/>
    </source>
</evidence>
<reference evidence="11 14" key="2">
    <citation type="submission" date="2018-02" db="EMBL/GenBank/DDBJ databases">
        <authorList>
            <person name="Rodrigo-Torres L."/>
            <person name="Arahal R. D."/>
            <person name="Lucena T."/>
        </authorList>
    </citation>
    <scope>NUCLEOTIDE SEQUENCE [LARGE SCALE GENOMIC DNA]</scope>
    <source>
        <strain evidence="11 14">CECT 8486</strain>
    </source>
</reference>
<feature type="binding site" evidence="10">
    <location>
        <position position="84"/>
    </location>
    <ligand>
        <name>Na(+)</name>
        <dbReference type="ChEBI" id="CHEBI:29101"/>
        <note>structural</note>
    </ligand>
</feature>
<sequence length="133" mass="14740">MKYLKDSTLLTSCLVVFFGGSLGSLFRLLITEIPHIGSSPWVIVVINVLGSFFLAYIGAVIPDSYDYSLILKNFIGTGIMGGFTTFSTFILQINQLGRENFLISIIYTLISFILAYIAVVFGKNVGKNRRLNQ</sequence>
<reference evidence="12 13" key="1">
    <citation type="submission" date="2018-02" db="EMBL/GenBank/DDBJ databases">
        <authorList>
            <person name="Cohen D.B."/>
            <person name="Kent A.D."/>
        </authorList>
    </citation>
    <scope>NUCLEOTIDE SEQUENCE [LARGE SCALE GENOMIC DNA]</scope>
    <source>
        <strain evidence="12 13">CECT 9216</strain>
    </source>
</reference>
<evidence type="ECO:0000313" key="12">
    <source>
        <dbReference type="EMBL" id="SPE09910.1"/>
    </source>
</evidence>
<protein>
    <recommendedName>
        <fullName evidence="10">Fluoride-specific ion channel FluC</fullName>
    </recommendedName>
</protein>
<evidence type="ECO:0000313" key="14">
    <source>
        <dbReference type="Proteomes" id="UP000239237"/>
    </source>
</evidence>
<dbReference type="GO" id="GO:0140114">
    <property type="term" value="P:cellular detoxification of fluoride"/>
    <property type="evidence" value="ECO:0007669"/>
    <property type="project" value="UniProtKB-UniRule"/>
</dbReference>
<dbReference type="Proteomes" id="UP000239237">
    <property type="component" value="Unassembled WGS sequence"/>
</dbReference>
<evidence type="ECO:0000256" key="8">
    <source>
        <dbReference type="ARBA" id="ARBA00035585"/>
    </source>
</evidence>
<keyword evidence="3 10" id="KW-0812">Transmembrane</keyword>
<comment type="function">
    <text evidence="9 10">Fluoride-specific ion channel. Important for reducing fluoride concentration in the cell, thus reducing its toxicity.</text>
</comment>
<organism evidence="12 13">
    <name type="scientific">Leuconostoc suionicum</name>
    <dbReference type="NCBI Taxonomy" id="1511761"/>
    <lineage>
        <taxon>Bacteria</taxon>
        <taxon>Bacillati</taxon>
        <taxon>Bacillota</taxon>
        <taxon>Bacilli</taxon>
        <taxon>Lactobacillales</taxon>
        <taxon>Lactobacillaceae</taxon>
        <taxon>Leuconostoc</taxon>
    </lineage>
</organism>
<dbReference type="PANTHER" id="PTHR28259">
    <property type="entry name" value="FLUORIDE EXPORT PROTEIN 1-RELATED"/>
    <property type="match status" value="1"/>
</dbReference>
<dbReference type="AlphaFoldDB" id="A0A2N9KH53"/>
<dbReference type="GeneID" id="29575727"/>
<evidence type="ECO:0000256" key="3">
    <source>
        <dbReference type="ARBA" id="ARBA00022692"/>
    </source>
</evidence>
<dbReference type="GO" id="GO:0046872">
    <property type="term" value="F:metal ion binding"/>
    <property type="evidence" value="ECO:0007669"/>
    <property type="project" value="UniProtKB-KW"/>
</dbReference>
<dbReference type="PANTHER" id="PTHR28259:SF1">
    <property type="entry name" value="FLUORIDE EXPORT PROTEIN 1-RELATED"/>
    <property type="match status" value="1"/>
</dbReference>
<evidence type="ECO:0000313" key="11">
    <source>
        <dbReference type="EMBL" id="SPD95179.1"/>
    </source>
</evidence>
<dbReference type="RefSeq" id="WP_010277807.1">
    <property type="nucleotide sequence ID" value="NZ_JASDEO010000021.1"/>
</dbReference>
<dbReference type="EMBL" id="OKQU01000008">
    <property type="protein sequence ID" value="SPE09910.1"/>
    <property type="molecule type" value="Genomic_DNA"/>
</dbReference>
<evidence type="ECO:0000313" key="13">
    <source>
        <dbReference type="Proteomes" id="UP000237923"/>
    </source>
</evidence>
<feature type="transmembrane region" description="Helical" evidence="10">
    <location>
        <begin position="101"/>
        <end position="121"/>
    </location>
</feature>
<comment type="catalytic activity">
    <reaction evidence="8">
        <text>fluoride(in) = fluoride(out)</text>
        <dbReference type="Rhea" id="RHEA:76159"/>
        <dbReference type="ChEBI" id="CHEBI:17051"/>
    </reaction>
    <physiologicalReaction direction="left-to-right" evidence="8">
        <dbReference type="Rhea" id="RHEA:76160"/>
    </physiologicalReaction>
</comment>
<keyword evidence="10" id="KW-0479">Metal-binding</keyword>
<feature type="binding site" evidence="10">
    <location>
        <position position="81"/>
    </location>
    <ligand>
        <name>Na(+)</name>
        <dbReference type="ChEBI" id="CHEBI:29101"/>
        <note>structural</note>
    </ligand>
</feature>
<dbReference type="Proteomes" id="UP000237923">
    <property type="component" value="Unassembled WGS sequence"/>
</dbReference>
<keyword evidence="10" id="KW-0915">Sodium</keyword>
<feature type="transmembrane region" description="Helical" evidence="10">
    <location>
        <begin position="39"/>
        <end position="61"/>
    </location>
</feature>
<evidence type="ECO:0000256" key="7">
    <source>
        <dbReference type="ARBA" id="ARBA00035120"/>
    </source>
</evidence>
<keyword evidence="4 10" id="KW-1133">Transmembrane helix</keyword>
<keyword evidence="6 10" id="KW-0407">Ion channel</keyword>
<proteinExistence type="inferred from homology"/>
<keyword evidence="5 10" id="KW-0472">Membrane</keyword>
<evidence type="ECO:0000256" key="2">
    <source>
        <dbReference type="ARBA" id="ARBA00022475"/>
    </source>
</evidence>
<evidence type="ECO:0000256" key="10">
    <source>
        <dbReference type="HAMAP-Rule" id="MF_00454"/>
    </source>
</evidence>
<dbReference type="HAMAP" id="MF_00454">
    <property type="entry name" value="FluC"/>
    <property type="match status" value="1"/>
</dbReference>
<dbReference type="GO" id="GO:0062054">
    <property type="term" value="F:fluoride channel activity"/>
    <property type="evidence" value="ECO:0007669"/>
    <property type="project" value="UniProtKB-UniRule"/>
</dbReference>
<dbReference type="EMBL" id="OKQR01000009">
    <property type="protein sequence ID" value="SPD95179.1"/>
    <property type="molecule type" value="Genomic_DNA"/>
</dbReference>
<keyword evidence="14" id="KW-1185">Reference proteome</keyword>
<evidence type="ECO:0000256" key="4">
    <source>
        <dbReference type="ARBA" id="ARBA00022989"/>
    </source>
</evidence>
<name>A0A2N9KH53_9LACO</name>
<evidence type="ECO:0000256" key="5">
    <source>
        <dbReference type="ARBA" id="ARBA00023136"/>
    </source>
</evidence>
<dbReference type="InterPro" id="IPR003691">
    <property type="entry name" value="FluC"/>
</dbReference>
<keyword evidence="10" id="KW-0813">Transport</keyword>
<accession>A0A2N9KH53</accession>
<evidence type="ECO:0000256" key="1">
    <source>
        <dbReference type="ARBA" id="ARBA00004651"/>
    </source>
</evidence>